<dbReference type="Pfam" id="PF10091">
    <property type="entry name" value="Glycoamylase"/>
    <property type="match status" value="1"/>
</dbReference>
<sequence length="656" mass="74919">MNISKFYLPLFILLLFSCKENKELPNIILTDFLIDNSTPIVNSLVYQDIPLDKPLVFRFSGAIDAASTQNNIKLSVMGQSAFEDVNFSLSLVSNNREIIIYPDGLLQQNSIYRIEFVGLKGTNGELVSHTEITFQTIKSGVEIESIDLFGSKRTSSGKYIDAYTSSIIVARFSSVIDKNQNFENIFKIEGNSSVKLEVESINEVFVFLKPTTPLDYFAKYQFIIEPGLKSEDGDLKERVVIDFYTRASEEDVFPRLPIDDLLTKVQEQTFRYFWDFAHPNSGMARERNTSGNLVTVGGSGFGVMAILVGIERGFISRQQGIERISKIVNFLDNADRFHGAWSHWIDGNTGRALPFSEFDNGGDLVETALMIQGLLTARQYLDDSNPLEKAIQEKITKIWEEVEWSWYTRGNQDVLYWHWSPEHQWAMDLRISGYNESLITYVLAAASPTYPISKRVYDSGWARNGSMRNGNRFYNVELPLGEDFGGPMFFSHYSFLGLDPRNLSDQYADYWKQSKHHTYINRMYSITNPLDYAGYNENSWGLTASDNHEGYSAHSPLNDRGVITPTAALSSMPYLPTESIKALEFFYYKVGNKLWGDYGFYDAFNLTENWFADSYLAIDQGPIILMIENYRTALLWDLFMKDEEVKAGLDKLNFSY</sequence>
<name>A0ABS9VGP4_9BACT</name>
<evidence type="ECO:0000259" key="3">
    <source>
        <dbReference type="Pfam" id="PF13205"/>
    </source>
</evidence>
<keyword evidence="5" id="KW-1185">Reference proteome</keyword>
<comment type="caution">
    <text evidence="4">The sequence shown here is derived from an EMBL/GenBank/DDBJ whole genome shotgun (WGS) entry which is preliminary data.</text>
</comment>
<evidence type="ECO:0000313" key="5">
    <source>
        <dbReference type="Proteomes" id="UP001165430"/>
    </source>
</evidence>
<protein>
    <submittedName>
        <fullName evidence="4">Ig-like domain-containing protein</fullName>
    </submittedName>
</protein>
<accession>A0ABS9VGP4</accession>
<evidence type="ECO:0000256" key="1">
    <source>
        <dbReference type="ARBA" id="ARBA00022729"/>
    </source>
</evidence>
<dbReference type="RefSeq" id="WP_241414464.1">
    <property type="nucleotide sequence ID" value="NZ_JAKZGO010000025.1"/>
</dbReference>
<dbReference type="Gene3D" id="1.50.10.140">
    <property type="match status" value="1"/>
</dbReference>
<feature type="domain" description="Glycoamylase-like" evidence="2">
    <location>
        <begin position="430"/>
        <end position="641"/>
    </location>
</feature>
<reference evidence="4" key="1">
    <citation type="submission" date="2022-03" db="EMBL/GenBank/DDBJ databases">
        <title>De novo assembled genomes of Belliella spp. (Cyclobacteriaceae) strains.</title>
        <authorList>
            <person name="Szabo A."/>
            <person name="Korponai K."/>
            <person name="Felfoldi T."/>
        </authorList>
    </citation>
    <scope>NUCLEOTIDE SEQUENCE</scope>
    <source>
        <strain evidence="4">DSM 111903</strain>
    </source>
</reference>
<keyword evidence="1" id="KW-0732">Signal</keyword>
<proteinExistence type="predicted"/>
<dbReference type="EMBL" id="JAKZGO010000025">
    <property type="protein sequence ID" value="MCH7415588.1"/>
    <property type="molecule type" value="Genomic_DNA"/>
</dbReference>
<dbReference type="PROSITE" id="PS51257">
    <property type="entry name" value="PROKAR_LIPOPROTEIN"/>
    <property type="match status" value="1"/>
</dbReference>
<dbReference type="Pfam" id="PF13205">
    <property type="entry name" value="Big_5"/>
    <property type="match status" value="1"/>
</dbReference>
<dbReference type="InterPro" id="IPR019282">
    <property type="entry name" value="Glycoamylase-like_cons_dom"/>
</dbReference>
<organism evidence="4 5">
    <name type="scientific">Belliella alkalica</name>
    <dbReference type="NCBI Taxonomy" id="1730871"/>
    <lineage>
        <taxon>Bacteria</taxon>
        <taxon>Pseudomonadati</taxon>
        <taxon>Bacteroidota</taxon>
        <taxon>Cytophagia</taxon>
        <taxon>Cytophagales</taxon>
        <taxon>Cyclobacteriaceae</taxon>
        <taxon>Belliella</taxon>
    </lineage>
</organism>
<gene>
    <name evidence="4" type="ORF">MM213_18950</name>
</gene>
<evidence type="ECO:0000259" key="2">
    <source>
        <dbReference type="Pfam" id="PF10091"/>
    </source>
</evidence>
<feature type="domain" description="SbsA Ig-like" evidence="3">
    <location>
        <begin position="48"/>
        <end position="136"/>
    </location>
</feature>
<dbReference type="Proteomes" id="UP001165430">
    <property type="component" value="Unassembled WGS sequence"/>
</dbReference>
<dbReference type="InterPro" id="IPR032812">
    <property type="entry name" value="SbsA_Ig"/>
</dbReference>
<evidence type="ECO:0000313" key="4">
    <source>
        <dbReference type="EMBL" id="MCH7415588.1"/>
    </source>
</evidence>